<keyword evidence="2" id="KW-1185">Reference proteome</keyword>
<organism evidence="1 2">
    <name type="scientific">Kordiimonas pumila</name>
    <dbReference type="NCBI Taxonomy" id="2161677"/>
    <lineage>
        <taxon>Bacteria</taxon>
        <taxon>Pseudomonadati</taxon>
        <taxon>Pseudomonadota</taxon>
        <taxon>Alphaproteobacteria</taxon>
        <taxon>Kordiimonadales</taxon>
        <taxon>Kordiimonadaceae</taxon>
        <taxon>Kordiimonas</taxon>
    </lineage>
</organism>
<proteinExistence type="predicted"/>
<dbReference type="Pfam" id="PF13036">
    <property type="entry name" value="LpoB"/>
    <property type="match status" value="1"/>
</dbReference>
<reference evidence="2" key="1">
    <citation type="journal article" date="2019" name="Int. J. Syst. Evol. Microbiol.">
        <title>The Global Catalogue of Microorganisms (GCM) 10K type strain sequencing project: providing services to taxonomists for standard genome sequencing and annotation.</title>
        <authorList>
            <consortium name="The Broad Institute Genomics Platform"/>
            <consortium name="The Broad Institute Genome Sequencing Center for Infectious Disease"/>
            <person name="Wu L."/>
            <person name="Ma J."/>
        </authorList>
    </citation>
    <scope>NUCLEOTIDE SEQUENCE [LARGE SCALE GENOMIC DNA]</scope>
    <source>
        <strain evidence="2">KCTC 62164</strain>
    </source>
</reference>
<dbReference type="RefSeq" id="WP_228073525.1">
    <property type="nucleotide sequence ID" value="NZ_CP061205.1"/>
</dbReference>
<dbReference type="Proteomes" id="UP001595444">
    <property type="component" value="Unassembled WGS sequence"/>
</dbReference>
<dbReference type="EMBL" id="JBHRSL010000010">
    <property type="protein sequence ID" value="MFC3053173.1"/>
    <property type="molecule type" value="Genomic_DNA"/>
</dbReference>
<protein>
    <submittedName>
        <fullName evidence="1">Penicillin-binding protein activator LpoB</fullName>
    </submittedName>
</protein>
<evidence type="ECO:0000313" key="1">
    <source>
        <dbReference type="EMBL" id="MFC3053173.1"/>
    </source>
</evidence>
<comment type="caution">
    <text evidence="1">The sequence shown here is derived from an EMBL/GenBank/DDBJ whole genome shotgun (WGS) entry which is preliminary data.</text>
</comment>
<name>A0ABV7D848_9PROT</name>
<dbReference type="InterPro" id="IPR014094">
    <property type="entry name" value="LpoB"/>
</dbReference>
<accession>A0ABV7D848</accession>
<evidence type="ECO:0000313" key="2">
    <source>
        <dbReference type="Proteomes" id="UP001595444"/>
    </source>
</evidence>
<gene>
    <name evidence="1" type="ORF">ACFOKA_14770</name>
</gene>
<dbReference type="Gene3D" id="3.40.50.10610">
    <property type="entry name" value="ABC-type transport auxiliary lipoprotein component"/>
    <property type="match status" value="1"/>
</dbReference>
<sequence length="217" mass="23259">MMGSFFSINRGKQALLIIGASAGLVACGPAVNNSPGVATTVQDPSRQGAVSGIGIEGQDIQAMTDQMVRDMLSNPMLANAANPPQVIIDSGFFVNDSTQRMNKDLITNRLRVNLNRASLGRMVFVGRNYANMVEQERNLKRDGVVDTGTQGTTAAQAGGDYRLGGTIASADSRDAATGLMQRYTQITFEMVDLERGVIVWSGMYELSKAAADDIVYR</sequence>